<organism evidence="2">
    <name type="scientific">marine metagenome</name>
    <dbReference type="NCBI Taxonomy" id="408172"/>
    <lineage>
        <taxon>unclassified sequences</taxon>
        <taxon>metagenomes</taxon>
        <taxon>ecological metagenomes</taxon>
    </lineage>
</organism>
<name>A0A381W7E8_9ZZZZ</name>
<proteinExistence type="predicted"/>
<evidence type="ECO:0000313" key="2">
    <source>
        <dbReference type="EMBL" id="SVA48382.1"/>
    </source>
</evidence>
<dbReference type="EMBL" id="UINC01010918">
    <property type="protein sequence ID" value="SVA48382.1"/>
    <property type="molecule type" value="Genomic_DNA"/>
</dbReference>
<dbReference type="PANTHER" id="PTHR43312">
    <property type="entry name" value="D-THREO-ALDOSE 1-DEHYDROGENASE"/>
    <property type="match status" value="1"/>
</dbReference>
<feature type="non-terminal residue" evidence="2">
    <location>
        <position position="1"/>
    </location>
</feature>
<dbReference type="Gene3D" id="3.20.20.100">
    <property type="entry name" value="NADP-dependent oxidoreductase domain"/>
    <property type="match status" value="1"/>
</dbReference>
<reference evidence="2" key="1">
    <citation type="submission" date="2018-05" db="EMBL/GenBank/DDBJ databases">
        <authorList>
            <person name="Lanie J.A."/>
            <person name="Ng W.-L."/>
            <person name="Kazmierczak K.M."/>
            <person name="Andrzejewski T.M."/>
            <person name="Davidsen T.M."/>
            <person name="Wayne K.J."/>
            <person name="Tettelin H."/>
            <person name="Glass J.I."/>
            <person name="Rusch D."/>
            <person name="Podicherti R."/>
            <person name="Tsui H.-C.T."/>
            <person name="Winkler M.E."/>
        </authorList>
    </citation>
    <scope>NUCLEOTIDE SEQUENCE</scope>
</reference>
<dbReference type="FunFam" id="3.20.20.100:FF:000070">
    <property type="entry name" value="Aldo/keto reductase"/>
    <property type="match status" value="1"/>
</dbReference>
<dbReference type="SUPFAM" id="SSF51430">
    <property type="entry name" value="NAD(P)-linked oxidoreductase"/>
    <property type="match status" value="1"/>
</dbReference>
<feature type="domain" description="NADP-dependent oxidoreductase" evidence="1">
    <location>
        <begin position="19"/>
        <end position="176"/>
    </location>
</feature>
<dbReference type="PANTHER" id="PTHR43312:SF2">
    <property type="entry name" value="OXIDOREDUCTASE"/>
    <property type="match status" value="1"/>
</dbReference>
<dbReference type="InterPro" id="IPR053135">
    <property type="entry name" value="AKR2_Oxidoreductase"/>
</dbReference>
<dbReference type="PRINTS" id="PR00069">
    <property type="entry name" value="ALDKETRDTASE"/>
</dbReference>
<protein>
    <recommendedName>
        <fullName evidence="1">NADP-dependent oxidoreductase domain-containing protein</fullName>
    </recommendedName>
</protein>
<accession>A0A381W7E8</accession>
<dbReference type="Pfam" id="PF00248">
    <property type="entry name" value="Aldo_ket_red"/>
    <property type="match status" value="1"/>
</dbReference>
<dbReference type="GO" id="GO:0016491">
    <property type="term" value="F:oxidoreductase activity"/>
    <property type="evidence" value="ECO:0007669"/>
    <property type="project" value="InterPro"/>
</dbReference>
<dbReference type="InterPro" id="IPR020471">
    <property type="entry name" value="AKR"/>
</dbReference>
<dbReference type="CDD" id="cd19096">
    <property type="entry name" value="AKR_Fe-S_oxidoreductase"/>
    <property type="match status" value="1"/>
</dbReference>
<sequence length="394" mass="44481">VKYRRFGKTKLQIPVFSCGGMRYQHKWDDIDPSEVPAEGQANIEAIIHRALELGVNHIETARGYGSSEMQLGFVLPKLPRDGIIVQTKVTPFATQKEFLDTFDKSMSHLQLNHVDLLSLHGVNNAQFLDWSLRKGGCVEAVHKLIDEGRVRHIGFSSHAPAHIIRQAIESDAFEYVNLHWYFVNDLNWSCIEAAARRDMGVFIISPNDKGGKLYAPPPKLVGLCQPLSPMQFNALYCLSRPQVHTLSCGAAKPSDFDEHIAVLEQYDRIAETIAPIEARLREEMASALGRDWCDRWHENVPEYLDVPGSINVLEIIRLWTYAKSLDMVDWGKMRYNLLGQADHWFPGETAAKAAELDLTAALAKSRFAQRIPGILDEAHEILFEKPAKRLSESD</sequence>
<dbReference type="InterPro" id="IPR036812">
    <property type="entry name" value="NAD(P)_OxRdtase_dom_sf"/>
</dbReference>
<dbReference type="InterPro" id="IPR023210">
    <property type="entry name" value="NADP_OxRdtase_dom"/>
</dbReference>
<evidence type="ECO:0000259" key="1">
    <source>
        <dbReference type="Pfam" id="PF00248"/>
    </source>
</evidence>
<gene>
    <name evidence="2" type="ORF">METZ01_LOCUS101236</name>
</gene>
<dbReference type="AlphaFoldDB" id="A0A381W7E8"/>